<feature type="repeat" description="WD" evidence="4">
    <location>
        <begin position="60"/>
        <end position="102"/>
    </location>
</feature>
<comment type="similarity">
    <text evidence="3">Belongs to the THOC3 family.</text>
</comment>
<dbReference type="EMBL" id="FN649759">
    <property type="protein sequence ID" value="CBN75515.1"/>
    <property type="molecule type" value="Genomic_DNA"/>
</dbReference>
<dbReference type="PANTHER" id="PTHR22839:SF0">
    <property type="entry name" value="THO COMPLEX SUBUNIT 3"/>
    <property type="match status" value="1"/>
</dbReference>
<organism evidence="5 6">
    <name type="scientific">Ectocarpus siliculosus</name>
    <name type="common">Brown alga</name>
    <name type="synonym">Conferva siliculosa</name>
    <dbReference type="NCBI Taxonomy" id="2880"/>
    <lineage>
        <taxon>Eukaryota</taxon>
        <taxon>Sar</taxon>
        <taxon>Stramenopiles</taxon>
        <taxon>Ochrophyta</taxon>
        <taxon>PX clade</taxon>
        <taxon>Phaeophyceae</taxon>
        <taxon>Ectocarpales</taxon>
        <taxon>Ectocarpaceae</taxon>
        <taxon>Ectocarpus</taxon>
    </lineage>
</organism>
<sequence length="318" mass="34392">MFRQVLSRDPGQPPSGIQGNACAIGWSCEGRLATATTSGEVLLADVDSHGNARVKSSFVAHGSKDGTEALAWHPSDRNQLATCSVDKSLKVWDVRSTNRAVQEHTSDGENLNVNYSPDGHYIAMGSSKKERNTETDILGIYDMRTKKKLKSVKFTILAHDYKWSPNGEYLINATETGSIDVMAFGSTKPLSRVRSTKLAHTAPCKALAIDPFNRYLASGGDDGLVSLWELDDFVCVRTIACEGEVRSLSFTPDGRFIAISMSGVGVEIAEVETAASAHSLPGAKSQAVEFHPKRPLLAGIASRPSRGDFGLRLWSFVC</sequence>
<keyword evidence="6" id="KW-1185">Reference proteome</keyword>
<evidence type="ECO:0000256" key="2">
    <source>
        <dbReference type="ARBA" id="ARBA00022737"/>
    </source>
</evidence>
<dbReference type="PROSITE" id="PS50294">
    <property type="entry name" value="WD_REPEATS_REGION"/>
    <property type="match status" value="1"/>
</dbReference>
<evidence type="ECO:0000256" key="3">
    <source>
        <dbReference type="ARBA" id="ARBA00046343"/>
    </source>
</evidence>
<dbReference type="eggNOG" id="KOG1407">
    <property type="taxonomic scope" value="Eukaryota"/>
</dbReference>
<keyword evidence="1 4" id="KW-0853">WD repeat</keyword>
<evidence type="ECO:0000313" key="6">
    <source>
        <dbReference type="Proteomes" id="UP000002630"/>
    </source>
</evidence>
<feature type="repeat" description="WD" evidence="4">
    <location>
        <begin position="197"/>
        <end position="238"/>
    </location>
</feature>
<evidence type="ECO:0000256" key="1">
    <source>
        <dbReference type="ARBA" id="ARBA00022574"/>
    </source>
</evidence>
<dbReference type="Proteomes" id="UP000002630">
    <property type="component" value="Linkage Group LG34"/>
</dbReference>
<dbReference type="EMBL" id="FN647801">
    <property type="protein sequence ID" value="CBN75515.1"/>
    <property type="molecule type" value="Genomic_DNA"/>
</dbReference>
<dbReference type="GO" id="GO:0000445">
    <property type="term" value="C:THO complex part of transcription export complex"/>
    <property type="evidence" value="ECO:0007669"/>
    <property type="project" value="TreeGrafter"/>
</dbReference>
<proteinExistence type="inferred from homology"/>
<dbReference type="InterPro" id="IPR036322">
    <property type="entry name" value="WD40_repeat_dom_sf"/>
</dbReference>
<accession>D8LCX3</accession>
<gene>
    <name evidence="5" type="ORF">Esi_0111_0090</name>
</gene>
<dbReference type="InterPro" id="IPR019775">
    <property type="entry name" value="WD40_repeat_CS"/>
</dbReference>
<reference evidence="5 6" key="1">
    <citation type="journal article" date="2010" name="Nature">
        <title>The Ectocarpus genome and the independent evolution of multicellularity in brown algae.</title>
        <authorList>
            <person name="Cock J.M."/>
            <person name="Sterck L."/>
            <person name="Rouze P."/>
            <person name="Scornet D."/>
            <person name="Allen A.E."/>
            <person name="Amoutzias G."/>
            <person name="Anthouard V."/>
            <person name="Artiguenave F."/>
            <person name="Aury J.M."/>
            <person name="Badger J.H."/>
            <person name="Beszteri B."/>
            <person name="Billiau K."/>
            <person name="Bonnet E."/>
            <person name="Bothwell J.H."/>
            <person name="Bowler C."/>
            <person name="Boyen C."/>
            <person name="Brownlee C."/>
            <person name="Carrano C.J."/>
            <person name="Charrier B."/>
            <person name="Cho G.Y."/>
            <person name="Coelho S.M."/>
            <person name="Collen J."/>
            <person name="Corre E."/>
            <person name="Da Silva C."/>
            <person name="Delage L."/>
            <person name="Delaroque N."/>
            <person name="Dittami S.M."/>
            <person name="Doulbeau S."/>
            <person name="Elias M."/>
            <person name="Farnham G."/>
            <person name="Gachon C.M."/>
            <person name="Gschloessl B."/>
            <person name="Heesch S."/>
            <person name="Jabbari K."/>
            <person name="Jubin C."/>
            <person name="Kawai H."/>
            <person name="Kimura K."/>
            <person name="Kloareg B."/>
            <person name="Kupper F.C."/>
            <person name="Lang D."/>
            <person name="Le Bail A."/>
            <person name="Leblanc C."/>
            <person name="Lerouge P."/>
            <person name="Lohr M."/>
            <person name="Lopez P.J."/>
            <person name="Martens C."/>
            <person name="Maumus F."/>
            <person name="Michel G."/>
            <person name="Miranda-Saavedra D."/>
            <person name="Morales J."/>
            <person name="Moreau H."/>
            <person name="Motomura T."/>
            <person name="Nagasato C."/>
            <person name="Napoli C.A."/>
            <person name="Nelson D.R."/>
            <person name="Nyvall-Collen P."/>
            <person name="Peters A.F."/>
            <person name="Pommier C."/>
            <person name="Potin P."/>
            <person name="Poulain J."/>
            <person name="Quesneville H."/>
            <person name="Read B."/>
            <person name="Rensing S.A."/>
            <person name="Ritter A."/>
            <person name="Rousvoal S."/>
            <person name="Samanta M."/>
            <person name="Samson G."/>
            <person name="Schroeder D.C."/>
            <person name="Segurens B."/>
            <person name="Strittmatter M."/>
            <person name="Tonon T."/>
            <person name="Tregear J.W."/>
            <person name="Valentin K."/>
            <person name="von Dassow P."/>
            <person name="Yamagishi T."/>
            <person name="Van de Peer Y."/>
            <person name="Wincker P."/>
        </authorList>
    </citation>
    <scope>NUCLEOTIDE SEQUENCE [LARGE SCALE GENOMIC DNA]</scope>
    <source>
        <strain evidence="6">Ec32 / CCAP1310/4</strain>
    </source>
</reference>
<dbReference type="SMART" id="SM00320">
    <property type="entry name" value="WD40"/>
    <property type="match status" value="4"/>
</dbReference>
<dbReference type="Gene3D" id="2.130.10.10">
    <property type="entry name" value="YVTN repeat-like/Quinoprotein amine dehydrogenase"/>
    <property type="match status" value="2"/>
</dbReference>
<dbReference type="PROSITE" id="PS50082">
    <property type="entry name" value="WD_REPEATS_2"/>
    <property type="match status" value="2"/>
</dbReference>
<dbReference type="STRING" id="2880.D8LCX3"/>
<dbReference type="Pfam" id="PF00400">
    <property type="entry name" value="WD40"/>
    <property type="match status" value="3"/>
</dbReference>
<dbReference type="SUPFAM" id="SSF50978">
    <property type="entry name" value="WD40 repeat-like"/>
    <property type="match status" value="1"/>
</dbReference>
<dbReference type="InterPro" id="IPR001680">
    <property type="entry name" value="WD40_rpt"/>
</dbReference>
<dbReference type="InterPro" id="IPR015943">
    <property type="entry name" value="WD40/YVTN_repeat-like_dom_sf"/>
</dbReference>
<protein>
    <submittedName>
        <fullName evidence="5">Uncharacterized protein</fullName>
    </submittedName>
</protein>
<dbReference type="OMA" id="WNADGRH"/>
<dbReference type="InParanoid" id="D8LCX3"/>
<name>D8LCX3_ECTSI</name>
<keyword evidence="2" id="KW-0677">Repeat</keyword>
<dbReference type="GO" id="GO:0006406">
    <property type="term" value="P:mRNA export from nucleus"/>
    <property type="evidence" value="ECO:0007669"/>
    <property type="project" value="InterPro"/>
</dbReference>
<dbReference type="InterPro" id="IPR040132">
    <property type="entry name" value="Tex1/THOC3"/>
</dbReference>
<dbReference type="PROSITE" id="PS00678">
    <property type="entry name" value="WD_REPEATS_1"/>
    <property type="match status" value="2"/>
</dbReference>
<dbReference type="PANTHER" id="PTHR22839">
    <property type="entry name" value="THO COMPLEX SUBUNIT 3 THO3"/>
    <property type="match status" value="1"/>
</dbReference>
<evidence type="ECO:0000256" key="4">
    <source>
        <dbReference type="PROSITE-ProRule" id="PRU00221"/>
    </source>
</evidence>
<dbReference type="AlphaFoldDB" id="D8LCX3"/>
<dbReference type="OrthoDB" id="340259at2759"/>
<evidence type="ECO:0000313" key="5">
    <source>
        <dbReference type="EMBL" id="CBN75515.1"/>
    </source>
</evidence>